<dbReference type="Gene3D" id="3.40.50.300">
    <property type="entry name" value="P-loop containing nucleotide triphosphate hydrolases"/>
    <property type="match status" value="1"/>
</dbReference>
<dbReference type="AlphaFoldDB" id="A0A4R1R8Z1"/>
<name>A0A4R1R8Z1_HYDET</name>
<sequence>MGAILRLEQINKAFGGLTAVANFGLELSEREIRGIIGPNGAGKTTIFNLISGVYHPDSGRIYFAGTDITAHAADAIARAGIARTFQNIRLFAQMSVMDNIRMAFHSRTGYHFWDSLIHSGRFRRAEERIRRESLEYLDRFGLADRGRELARNLSYGEQRRLEIARALATNPRVLLLDEPAAGMNPKEVEDLIQFIRNVHRDFPLAILLIEHQMPVVMELCGLIQVIDFGQTIAEGDPATVTNHPLVIRAYLGEEEATA</sequence>
<dbReference type="InterPro" id="IPR032823">
    <property type="entry name" value="BCA_ABC_TP_C"/>
</dbReference>
<dbReference type="InterPro" id="IPR027417">
    <property type="entry name" value="P-loop_NTPase"/>
</dbReference>
<dbReference type="PROSITE" id="PS50893">
    <property type="entry name" value="ABC_TRANSPORTER_2"/>
    <property type="match status" value="1"/>
</dbReference>
<evidence type="ECO:0000313" key="5">
    <source>
        <dbReference type="EMBL" id="TCL62154.1"/>
    </source>
</evidence>
<evidence type="ECO:0000259" key="4">
    <source>
        <dbReference type="PROSITE" id="PS50893"/>
    </source>
</evidence>
<dbReference type="FunFam" id="3.40.50.300:FF:000421">
    <property type="entry name" value="Branched-chain amino acid ABC transporter ATP-binding protein"/>
    <property type="match status" value="1"/>
</dbReference>
<keyword evidence="2" id="KW-0547">Nucleotide-binding</keyword>
<dbReference type="OrthoDB" id="9805130at2"/>
<dbReference type="GO" id="GO:0016887">
    <property type="term" value="F:ATP hydrolysis activity"/>
    <property type="evidence" value="ECO:0007669"/>
    <property type="project" value="InterPro"/>
</dbReference>
<dbReference type="PANTHER" id="PTHR45772">
    <property type="entry name" value="CONSERVED COMPONENT OF ABC TRANSPORTER FOR NATURAL AMINO ACIDS-RELATED"/>
    <property type="match status" value="1"/>
</dbReference>
<dbReference type="RefSeq" id="WP_132015828.1">
    <property type="nucleotide sequence ID" value="NZ_SLUN01000027.1"/>
</dbReference>
<keyword evidence="3 5" id="KW-0067">ATP-binding</keyword>
<dbReference type="InterPro" id="IPR017871">
    <property type="entry name" value="ABC_transporter-like_CS"/>
</dbReference>
<dbReference type="SMART" id="SM00382">
    <property type="entry name" value="AAA"/>
    <property type="match status" value="1"/>
</dbReference>
<dbReference type="PROSITE" id="PS00211">
    <property type="entry name" value="ABC_TRANSPORTER_1"/>
    <property type="match status" value="1"/>
</dbReference>
<comment type="caution">
    <text evidence="5">The sequence shown here is derived from an EMBL/GenBank/DDBJ whole genome shotgun (WGS) entry which is preliminary data.</text>
</comment>
<keyword evidence="1" id="KW-0813">Transport</keyword>
<feature type="domain" description="ABC transporter" evidence="4">
    <location>
        <begin position="5"/>
        <end position="253"/>
    </location>
</feature>
<dbReference type="GO" id="GO:0005524">
    <property type="term" value="F:ATP binding"/>
    <property type="evidence" value="ECO:0007669"/>
    <property type="project" value="UniProtKB-KW"/>
</dbReference>
<proteinExistence type="predicted"/>
<dbReference type="InterPro" id="IPR051120">
    <property type="entry name" value="ABC_AA/LPS_Transport"/>
</dbReference>
<gene>
    <name evidence="5" type="ORF">EDC14_10274</name>
</gene>
<dbReference type="GO" id="GO:0005886">
    <property type="term" value="C:plasma membrane"/>
    <property type="evidence" value="ECO:0007669"/>
    <property type="project" value="TreeGrafter"/>
</dbReference>
<dbReference type="Pfam" id="PF12399">
    <property type="entry name" value="BCA_ABC_TP_C"/>
    <property type="match status" value="1"/>
</dbReference>
<dbReference type="SUPFAM" id="SSF52540">
    <property type="entry name" value="P-loop containing nucleoside triphosphate hydrolases"/>
    <property type="match status" value="1"/>
</dbReference>
<reference evidence="5 6" key="1">
    <citation type="submission" date="2019-03" db="EMBL/GenBank/DDBJ databases">
        <title>Genomic Encyclopedia of Type Strains, Phase IV (KMG-IV): sequencing the most valuable type-strain genomes for metagenomic binning, comparative biology and taxonomic classification.</title>
        <authorList>
            <person name="Goeker M."/>
        </authorList>
    </citation>
    <scope>NUCLEOTIDE SEQUENCE [LARGE SCALE GENOMIC DNA]</scope>
    <source>
        <strain evidence="5 6">LX-B</strain>
    </source>
</reference>
<dbReference type="Pfam" id="PF00005">
    <property type="entry name" value="ABC_tran"/>
    <property type="match status" value="1"/>
</dbReference>
<accession>A0A4R1R8Z1</accession>
<protein>
    <submittedName>
        <fullName evidence="5">Branched-chain amino acid transport system ATP-binding protein</fullName>
    </submittedName>
</protein>
<evidence type="ECO:0000313" key="6">
    <source>
        <dbReference type="Proteomes" id="UP000295008"/>
    </source>
</evidence>
<dbReference type="InterPro" id="IPR003439">
    <property type="entry name" value="ABC_transporter-like_ATP-bd"/>
</dbReference>
<dbReference type="PANTHER" id="PTHR45772:SF9">
    <property type="entry name" value="CONSERVED COMPONENT OF ABC TRANSPORTER FOR NATURAL AMINO ACIDS"/>
    <property type="match status" value="1"/>
</dbReference>
<dbReference type="Proteomes" id="UP000295008">
    <property type="component" value="Unassembled WGS sequence"/>
</dbReference>
<keyword evidence="6" id="KW-1185">Reference proteome</keyword>
<evidence type="ECO:0000256" key="2">
    <source>
        <dbReference type="ARBA" id="ARBA00022741"/>
    </source>
</evidence>
<dbReference type="CDD" id="cd03219">
    <property type="entry name" value="ABC_Mj1267_LivG_branched"/>
    <property type="match status" value="1"/>
</dbReference>
<evidence type="ECO:0000256" key="1">
    <source>
        <dbReference type="ARBA" id="ARBA00022448"/>
    </source>
</evidence>
<dbReference type="InterPro" id="IPR003593">
    <property type="entry name" value="AAA+_ATPase"/>
</dbReference>
<organism evidence="5 6">
    <name type="scientific">Hydrogenispora ethanolica</name>
    <dbReference type="NCBI Taxonomy" id="1082276"/>
    <lineage>
        <taxon>Bacteria</taxon>
        <taxon>Bacillati</taxon>
        <taxon>Bacillota</taxon>
        <taxon>Hydrogenispora</taxon>
    </lineage>
</organism>
<evidence type="ECO:0000256" key="3">
    <source>
        <dbReference type="ARBA" id="ARBA00022840"/>
    </source>
</evidence>
<dbReference type="EMBL" id="SLUN01000027">
    <property type="protein sequence ID" value="TCL62154.1"/>
    <property type="molecule type" value="Genomic_DNA"/>
</dbReference>